<evidence type="ECO:0000313" key="2">
    <source>
        <dbReference type="Proteomes" id="UP000016505"/>
    </source>
</evidence>
<sequence>MNTITNNKITKLGAPFTVIEEHVQKKVDATTTQPFSKKSHNNIYTEEINTLHKLCGYHTLIDSTSHVKNENKLSLIDAFVGTGKTLEALKLAIVHMLCGELVVYGVHTIRTQVERSKELEELINEYVQVCECLELKEELQTLLNRIKRVSTIEKDSDTTVTSMFNNVVGQLYSTGGCVFVCNQAVRLLNNGSVEKNNSVIFFDDDNSSITKKVILKSYNSTDVNSLKSFFNLKNVEQSDKSTLFIVDSLKTNYKQQLASFNVVNQAFYEKVKSVIDVYILQKNNDLLLFVNKNRHGQYDVLLSTKLSLRVVESFKKVYAVSENVKNDNLAVFDWLSQGIEYDYSLLQYDSVNRGEKFLLDVNGKPMLKIALIAGRESYKIGKAINSATEGSVSKRIINYLEQSKSNFSKIHIACNKRSRELFNDLKVPFVETDIDTRGRNDLMDCDVSLLFGINTIMNNDKEFYKMVYKMTDEQIFENVTIAPVIQNVGRTAIRKTQKVPYTLILPDYKIAVLVLKRLSKYYPDVFTNNVNDELLGNADVIAEDAFKESNQKYADRGLSNSHYVKLTRLREKHGSENVEKMIQKFNGQVLTVIEYFKNEEKQEKLLLKAVNTIARKAKKLVKSDNIKKAAEKVGLNEFLVQAKDLKGKAIAKLVNDINTRGGGDEVIKTPPIEAVERILKPVAKRDYYIEDSILDIMLGNKTDSTKIVKCESKSEMFIDDEIESILMGNSTVNVKIEEPVMASIEHFDVSVQNILMNC</sequence>
<dbReference type="AlphaFoldDB" id="A0A290S9W6"/>
<protein>
    <submittedName>
        <fullName evidence="1">Uncharacterized protein</fullName>
    </submittedName>
</protein>
<organism evidence="1 2">
    <name type="scientific">Pseudoalteromonas arctica A 37-1-2</name>
    <dbReference type="NCBI Taxonomy" id="1117313"/>
    <lineage>
        <taxon>Bacteria</taxon>
        <taxon>Pseudomonadati</taxon>
        <taxon>Pseudomonadota</taxon>
        <taxon>Gammaproteobacteria</taxon>
        <taxon>Alteromonadales</taxon>
        <taxon>Pseudoalteromonadaceae</taxon>
        <taxon>Pseudoalteromonas</taxon>
    </lineage>
</organism>
<dbReference type="EMBL" id="CP011025">
    <property type="protein sequence ID" value="ATC88010.1"/>
    <property type="molecule type" value="Genomic_DNA"/>
</dbReference>
<dbReference type="Proteomes" id="UP000016505">
    <property type="component" value="Chromosome I"/>
</dbReference>
<proteinExistence type="predicted"/>
<name>A0A290S9W6_9GAMM</name>
<dbReference type="RefSeq" id="WP_010554339.1">
    <property type="nucleotide sequence ID" value="NZ_CP011025.1"/>
</dbReference>
<reference evidence="1 2" key="1">
    <citation type="journal article" date="2012" name="J. Bacteriol.">
        <title>Genome sequences of type strains of seven species of the marine bacterium Pseudoalteromonas.</title>
        <authorList>
            <person name="Xie B.B."/>
            <person name="Shu Y.L."/>
            <person name="Qin Q.L."/>
            <person name="Rong J.C."/>
            <person name="Zhang X.Y."/>
            <person name="Chen X.L."/>
            <person name="Shi M."/>
            <person name="He H.L."/>
            <person name="Zhou B.C."/>
            <person name="Zhang Y.Z."/>
        </authorList>
    </citation>
    <scope>NUCLEOTIDE SEQUENCE [LARGE SCALE GENOMIC DNA]</scope>
    <source>
        <strain evidence="1 2">A 37-1-2</strain>
    </source>
</reference>
<accession>A0A290S9W6</accession>
<evidence type="ECO:0000313" key="1">
    <source>
        <dbReference type="EMBL" id="ATC88010.1"/>
    </source>
</evidence>
<gene>
    <name evidence="1" type="ORF">PARC_a3675</name>
</gene>
<dbReference type="KEGG" id="part:PARC_a3675"/>